<dbReference type="AlphaFoldDB" id="A0A7J0DSI2"/>
<name>A0A7J0DSI2_9ERIC</name>
<evidence type="ECO:0000313" key="1">
    <source>
        <dbReference type="EMBL" id="GFS41528.1"/>
    </source>
</evidence>
<proteinExistence type="predicted"/>
<reference evidence="2" key="1">
    <citation type="submission" date="2019-07" db="EMBL/GenBank/DDBJ databases">
        <title>De Novo Assembly of kiwifruit Actinidia rufa.</title>
        <authorList>
            <person name="Sugita-Konishi S."/>
            <person name="Sato K."/>
            <person name="Mori E."/>
            <person name="Abe Y."/>
            <person name="Kisaki G."/>
            <person name="Hamano K."/>
            <person name="Suezawa K."/>
            <person name="Otani M."/>
            <person name="Fukuda T."/>
            <person name="Manabe T."/>
            <person name="Gomi K."/>
            <person name="Tabuchi M."/>
            <person name="Akimitsu K."/>
            <person name="Kataoka I."/>
        </authorList>
    </citation>
    <scope>NUCLEOTIDE SEQUENCE [LARGE SCALE GENOMIC DNA]</scope>
    <source>
        <strain evidence="2">cv. Fuchu</strain>
    </source>
</reference>
<accession>A0A7J0DSI2</accession>
<dbReference type="Proteomes" id="UP000585474">
    <property type="component" value="Unassembled WGS sequence"/>
</dbReference>
<sequence length="70" mass="7917">MTGREKRGVGNSEGRKKEFRTHHLRLHDVFLSTDFILKKVFRKDGPPLGVEFDSLCSQDFLHCKKAGGAS</sequence>
<keyword evidence="2" id="KW-1185">Reference proteome</keyword>
<gene>
    <name evidence="1" type="ORF">Acr_00g0074910</name>
</gene>
<evidence type="ECO:0000313" key="2">
    <source>
        <dbReference type="Proteomes" id="UP000585474"/>
    </source>
</evidence>
<organism evidence="1 2">
    <name type="scientific">Actinidia rufa</name>
    <dbReference type="NCBI Taxonomy" id="165716"/>
    <lineage>
        <taxon>Eukaryota</taxon>
        <taxon>Viridiplantae</taxon>
        <taxon>Streptophyta</taxon>
        <taxon>Embryophyta</taxon>
        <taxon>Tracheophyta</taxon>
        <taxon>Spermatophyta</taxon>
        <taxon>Magnoliopsida</taxon>
        <taxon>eudicotyledons</taxon>
        <taxon>Gunneridae</taxon>
        <taxon>Pentapetalae</taxon>
        <taxon>asterids</taxon>
        <taxon>Ericales</taxon>
        <taxon>Actinidiaceae</taxon>
        <taxon>Actinidia</taxon>
    </lineage>
</organism>
<protein>
    <submittedName>
        <fullName evidence="1">Uncharacterized protein</fullName>
    </submittedName>
</protein>
<comment type="caution">
    <text evidence="1">The sequence shown here is derived from an EMBL/GenBank/DDBJ whole genome shotgun (WGS) entry which is preliminary data.</text>
</comment>
<dbReference type="EMBL" id="BJWL01000379">
    <property type="protein sequence ID" value="GFS41528.1"/>
    <property type="molecule type" value="Genomic_DNA"/>
</dbReference>
<dbReference type="OrthoDB" id="1938557at2759"/>